<proteinExistence type="predicted"/>
<sequence>MGAVQRPFQRRQVRQVRQVGDVREVAQKRLKARAEVVQIGIVGRLRAAIGARQAAEEFVAYQRQHHRIGGRQRLVPVGALIAPVERETVFAVRGMALRQQPRCQAVIRQGIGEQLLAVRQRGMLRPRRIFHRPRRA</sequence>
<evidence type="ECO:0000313" key="2">
    <source>
        <dbReference type="Proteomes" id="UP000008311"/>
    </source>
</evidence>
<organism evidence="1 2">
    <name type="scientific">Ricinus communis</name>
    <name type="common">Castor bean</name>
    <dbReference type="NCBI Taxonomy" id="3988"/>
    <lineage>
        <taxon>Eukaryota</taxon>
        <taxon>Viridiplantae</taxon>
        <taxon>Streptophyta</taxon>
        <taxon>Embryophyta</taxon>
        <taxon>Tracheophyta</taxon>
        <taxon>Spermatophyta</taxon>
        <taxon>Magnoliopsida</taxon>
        <taxon>eudicotyledons</taxon>
        <taxon>Gunneridae</taxon>
        <taxon>Pentapetalae</taxon>
        <taxon>rosids</taxon>
        <taxon>fabids</taxon>
        <taxon>Malpighiales</taxon>
        <taxon>Euphorbiaceae</taxon>
        <taxon>Acalyphoideae</taxon>
        <taxon>Acalypheae</taxon>
        <taxon>Ricinus</taxon>
    </lineage>
</organism>
<dbReference type="InParanoid" id="B9TLS6"/>
<reference evidence="2" key="1">
    <citation type="journal article" date="2010" name="Nat. Biotechnol.">
        <title>Draft genome sequence of the oilseed species Ricinus communis.</title>
        <authorList>
            <person name="Chan A.P."/>
            <person name="Crabtree J."/>
            <person name="Zhao Q."/>
            <person name="Lorenzi H."/>
            <person name="Orvis J."/>
            <person name="Puiu D."/>
            <person name="Melake-Berhan A."/>
            <person name="Jones K.M."/>
            <person name="Redman J."/>
            <person name="Chen G."/>
            <person name="Cahoon E.B."/>
            <person name="Gedil M."/>
            <person name="Stanke M."/>
            <person name="Haas B.J."/>
            <person name="Wortman J.R."/>
            <person name="Fraser-Liggett C.M."/>
            <person name="Ravel J."/>
            <person name="Rabinowicz P.D."/>
        </authorList>
    </citation>
    <scope>NUCLEOTIDE SEQUENCE [LARGE SCALE GENOMIC DNA]</scope>
    <source>
        <strain evidence="2">cv. Hale</strain>
    </source>
</reference>
<name>B9TLS6_RICCO</name>
<dbReference type="AlphaFoldDB" id="B9TLS6"/>
<protein>
    <submittedName>
        <fullName evidence="1">Uncharacterized protein</fullName>
    </submittedName>
</protein>
<accession>B9TLS6</accession>
<evidence type="ECO:0000313" key="1">
    <source>
        <dbReference type="EMBL" id="EEF23187.1"/>
    </source>
</evidence>
<keyword evidence="2" id="KW-1185">Reference proteome</keyword>
<gene>
    <name evidence="1" type="ORF">RCOM_1919790</name>
</gene>
<dbReference type="EMBL" id="EQ987383">
    <property type="protein sequence ID" value="EEF23187.1"/>
    <property type="molecule type" value="Genomic_DNA"/>
</dbReference>
<dbReference type="Proteomes" id="UP000008311">
    <property type="component" value="Unassembled WGS sequence"/>
</dbReference>